<evidence type="ECO:0000313" key="1">
    <source>
        <dbReference type="EMBL" id="CAB3768576.1"/>
    </source>
</evidence>
<dbReference type="AlphaFoldDB" id="A0A6J5ETM6"/>
<keyword evidence="2" id="KW-1185">Reference proteome</keyword>
<accession>A0A6J5ETM6</accession>
<name>A0A6J5ETM6_9BURK</name>
<protein>
    <submittedName>
        <fullName evidence="1">Uncharacterized protein</fullName>
    </submittedName>
</protein>
<gene>
    <name evidence="1" type="ORF">LMG29739_05334</name>
</gene>
<proteinExistence type="predicted"/>
<dbReference type="Proteomes" id="UP000494329">
    <property type="component" value="Unassembled WGS sequence"/>
</dbReference>
<dbReference type="EMBL" id="CADIKF010000058">
    <property type="protein sequence ID" value="CAB3768576.1"/>
    <property type="molecule type" value="Genomic_DNA"/>
</dbReference>
<reference evidence="1 2" key="1">
    <citation type="submission" date="2020-04" db="EMBL/GenBank/DDBJ databases">
        <authorList>
            <person name="De Canck E."/>
        </authorList>
    </citation>
    <scope>NUCLEOTIDE SEQUENCE [LARGE SCALE GENOMIC DNA]</scope>
    <source>
        <strain evidence="1 2">LMG 29739</strain>
    </source>
</reference>
<organism evidence="1 2">
    <name type="scientific">Paraburkholderia solisilvae</name>
    <dbReference type="NCBI Taxonomy" id="624376"/>
    <lineage>
        <taxon>Bacteria</taxon>
        <taxon>Pseudomonadati</taxon>
        <taxon>Pseudomonadota</taxon>
        <taxon>Betaproteobacteria</taxon>
        <taxon>Burkholderiales</taxon>
        <taxon>Burkholderiaceae</taxon>
        <taxon>Paraburkholderia</taxon>
    </lineage>
</organism>
<evidence type="ECO:0000313" key="2">
    <source>
        <dbReference type="Proteomes" id="UP000494329"/>
    </source>
</evidence>
<sequence>MVSGSTGANPLALLEDALDKANKNAATMGGASPTRALISLRRLGTLVGVVDTLDVRRERPDKGFAKLRDHRLSALRKLLDAGDVGYDNEMKAVCSDFRILVERSVEKVMLSGLIERFRRSVQTQQIRSLAKITPDDCVLVDQMMTKYSRFEHSQSDEIDADLPGVDELADDLKLMIDWIGEFDKRAAA</sequence>